<evidence type="ECO:0000313" key="3">
    <source>
        <dbReference type="EMBL" id="NBI78102.1"/>
    </source>
</evidence>
<dbReference type="GO" id="GO:0005829">
    <property type="term" value="C:cytosol"/>
    <property type="evidence" value="ECO:0007669"/>
    <property type="project" value="TreeGrafter"/>
</dbReference>
<dbReference type="Proteomes" id="UP000446348">
    <property type="component" value="Unassembled WGS sequence"/>
</dbReference>
<dbReference type="InterPro" id="IPR010982">
    <property type="entry name" value="Lambda_DNA-bd_dom_sf"/>
</dbReference>
<dbReference type="CDD" id="cd00093">
    <property type="entry name" value="HTH_XRE"/>
    <property type="match status" value="1"/>
</dbReference>
<evidence type="ECO:0000313" key="5">
    <source>
        <dbReference type="Proteomes" id="UP000446348"/>
    </source>
</evidence>
<dbReference type="PANTHER" id="PTHR46797">
    <property type="entry name" value="HTH-TYPE TRANSCRIPTIONAL REGULATOR"/>
    <property type="match status" value="1"/>
</dbReference>
<reference evidence="4 6" key="2">
    <citation type="submission" date="2019-06" db="EMBL/GenBank/DDBJ databases">
        <title>Draft genome sequences of 15 bacterial species constituting the stable defined intestinal microbiota of the GM15 gnotobiotic mouse model.</title>
        <authorList>
            <person name="Elie C."/>
            <person name="Mathieu A."/>
            <person name="Saliou A."/>
            <person name="Darnaud M."/>
            <person name="Leulier F."/>
            <person name="Tamellini A."/>
        </authorList>
    </citation>
    <scope>NUCLEOTIDE SEQUENCE [LARGE SCALE GENOMIC DNA]</scope>
    <source>
        <strain evidence="4 6">JM4-15</strain>
    </source>
</reference>
<gene>
    <name evidence="3" type="ORF">D3Z39_04340</name>
    <name evidence="4" type="ORF">FMM72_08670</name>
</gene>
<comment type="caution">
    <text evidence="3">The sequence shown here is derived from an EMBL/GenBank/DDBJ whole genome shotgun (WGS) entry which is preliminary data.</text>
</comment>
<dbReference type="EMBL" id="VIQT01000010">
    <property type="protein sequence ID" value="NDO39330.1"/>
    <property type="molecule type" value="Genomic_DNA"/>
</dbReference>
<dbReference type="GO" id="GO:0003700">
    <property type="term" value="F:DNA-binding transcription factor activity"/>
    <property type="evidence" value="ECO:0007669"/>
    <property type="project" value="TreeGrafter"/>
</dbReference>
<dbReference type="EMBL" id="QXWZ01000005">
    <property type="protein sequence ID" value="NBI78102.1"/>
    <property type="molecule type" value="Genomic_DNA"/>
</dbReference>
<dbReference type="PROSITE" id="PS50943">
    <property type="entry name" value="HTH_CROC1"/>
    <property type="match status" value="1"/>
</dbReference>
<dbReference type="Proteomes" id="UP000462501">
    <property type="component" value="Unassembled WGS sequence"/>
</dbReference>
<dbReference type="AlphaFoldDB" id="A0A845RK52"/>
<keyword evidence="1" id="KW-0238">DNA-binding</keyword>
<dbReference type="InterPro" id="IPR050807">
    <property type="entry name" value="TransReg_Diox_bact_type"/>
</dbReference>
<organism evidence="3 5">
    <name type="scientific">Anaerotruncus colihominis</name>
    <dbReference type="NCBI Taxonomy" id="169435"/>
    <lineage>
        <taxon>Bacteria</taxon>
        <taxon>Bacillati</taxon>
        <taxon>Bacillota</taxon>
        <taxon>Clostridia</taxon>
        <taxon>Eubacteriales</taxon>
        <taxon>Oscillospiraceae</taxon>
        <taxon>Anaerotruncus</taxon>
    </lineage>
</organism>
<feature type="domain" description="HTH cro/C1-type" evidence="2">
    <location>
        <begin position="67"/>
        <end position="122"/>
    </location>
</feature>
<dbReference type="PANTHER" id="PTHR46797:SF1">
    <property type="entry name" value="METHYLPHOSPHONATE SYNTHASE"/>
    <property type="match status" value="1"/>
</dbReference>
<name>A0A845RK52_9FIRM</name>
<dbReference type="InterPro" id="IPR001387">
    <property type="entry name" value="Cro/C1-type_HTH"/>
</dbReference>
<accession>A0A845RK52</accession>
<evidence type="ECO:0000313" key="6">
    <source>
        <dbReference type="Proteomes" id="UP000462501"/>
    </source>
</evidence>
<evidence type="ECO:0000256" key="1">
    <source>
        <dbReference type="ARBA" id="ARBA00023125"/>
    </source>
</evidence>
<reference evidence="3 5" key="1">
    <citation type="submission" date="2018-08" db="EMBL/GenBank/DDBJ databases">
        <title>Murine metabolic-syndrome-specific gut microbial biobank.</title>
        <authorList>
            <person name="Liu C."/>
        </authorList>
    </citation>
    <scope>NUCLEOTIDE SEQUENCE [LARGE SCALE GENOMIC DNA]</scope>
    <source>
        <strain evidence="3 5">X69</strain>
    </source>
</reference>
<dbReference type="Gene3D" id="1.10.260.40">
    <property type="entry name" value="lambda repressor-like DNA-binding domains"/>
    <property type="match status" value="1"/>
</dbReference>
<dbReference type="Pfam" id="PF01381">
    <property type="entry name" value="HTH_3"/>
    <property type="match status" value="1"/>
</dbReference>
<proteinExistence type="predicted"/>
<dbReference type="SMART" id="SM00530">
    <property type="entry name" value="HTH_XRE"/>
    <property type="match status" value="1"/>
</dbReference>
<protein>
    <submittedName>
        <fullName evidence="4">Helix-turn-helix transcriptional regulator</fullName>
    </submittedName>
    <submittedName>
        <fullName evidence="3">XRE family transcriptional regulator</fullName>
    </submittedName>
</protein>
<sequence length="187" mass="21843">MGLEKCPYDCYNVIHRRMIYNCVKYTSQDYKMVRTDYLGASHHEFSCIVDMQGVHIMSIGVMVGKKIRLYRKKAGLTQSQFANECFMSESYVSRFERGLVDNPTQATLEHIASSIGTTVLELIRESEVPGMIIKDRTRRDFSRYMEVFERFPAWRQEQIRKIMDALFSEAAEKQLSHSDCTRSLVRK</sequence>
<evidence type="ECO:0000259" key="2">
    <source>
        <dbReference type="PROSITE" id="PS50943"/>
    </source>
</evidence>
<dbReference type="GO" id="GO:0003677">
    <property type="term" value="F:DNA binding"/>
    <property type="evidence" value="ECO:0007669"/>
    <property type="project" value="UniProtKB-KW"/>
</dbReference>
<dbReference type="SUPFAM" id="SSF47413">
    <property type="entry name" value="lambda repressor-like DNA-binding domains"/>
    <property type="match status" value="1"/>
</dbReference>
<evidence type="ECO:0000313" key="4">
    <source>
        <dbReference type="EMBL" id="NDO39330.1"/>
    </source>
</evidence>